<dbReference type="STRING" id="1806994.A0A507CEL5"/>
<dbReference type="EMBL" id="QEAO01000002">
    <property type="protein sequence ID" value="TPX37629.1"/>
    <property type="molecule type" value="Genomic_DNA"/>
</dbReference>
<evidence type="ECO:0000256" key="2">
    <source>
        <dbReference type="ARBA" id="ARBA00007690"/>
    </source>
</evidence>
<dbReference type="InterPro" id="IPR011989">
    <property type="entry name" value="ARM-like"/>
</dbReference>
<dbReference type="OrthoDB" id="2192888at2759"/>
<evidence type="ECO:0000256" key="3">
    <source>
        <dbReference type="ARBA" id="ARBA00023242"/>
    </source>
</evidence>
<evidence type="ECO:0000256" key="4">
    <source>
        <dbReference type="SAM" id="MobiDB-lite"/>
    </source>
</evidence>
<accession>A0A507CEL5</accession>
<protein>
    <submittedName>
        <fullName evidence="7">Uncharacterized protein</fullName>
    </submittedName>
</protein>
<keyword evidence="3" id="KW-0539">Nucleus</keyword>
<dbReference type="SUPFAM" id="SSF48371">
    <property type="entry name" value="ARM repeat"/>
    <property type="match status" value="1"/>
</dbReference>
<evidence type="ECO:0000313" key="8">
    <source>
        <dbReference type="Proteomes" id="UP000319731"/>
    </source>
</evidence>
<reference evidence="7 8" key="1">
    <citation type="journal article" date="2019" name="Sci. Rep.">
        <title>Comparative genomics of chytrid fungi reveal insights into the obligate biotrophic and pathogenic lifestyle of Synchytrium endobioticum.</title>
        <authorList>
            <person name="van de Vossenberg B.T.L.H."/>
            <person name="Warris S."/>
            <person name="Nguyen H.D.T."/>
            <person name="van Gent-Pelzer M.P.E."/>
            <person name="Joly D.L."/>
            <person name="van de Geest H.C."/>
            <person name="Bonants P.J.M."/>
            <person name="Smith D.S."/>
            <person name="Levesque C.A."/>
            <person name="van der Lee T.A.J."/>
        </authorList>
    </citation>
    <scope>NUCLEOTIDE SEQUENCE [LARGE SCALE GENOMIC DNA]</scope>
    <source>
        <strain evidence="7 8">JEL517</strain>
    </source>
</reference>
<dbReference type="InterPro" id="IPR012978">
    <property type="entry name" value="HEAT_RRP12"/>
</dbReference>
<dbReference type="Pfam" id="PF08161">
    <property type="entry name" value="RRP12_HEAT"/>
    <property type="match status" value="1"/>
</dbReference>
<feature type="compositionally biased region" description="Basic and acidic residues" evidence="4">
    <location>
        <begin position="1144"/>
        <end position="1156"/>
    </location>
</feature>
<dbReference type="Pfam" id="PF25772">
    <property type="entry name" value="HEAT_RRP12_N"/>
    <property type="match status" value="1"/>
</dbReference>
<sequence>MADDLFDKIRHQTSSKLENQRQAALVLRAVEDTIKEQGEELVPLAYFGAMMTMLEQQQAVKATESEQEQLVIAVTYLLSFVFPRIPPAVFRAKLSDIATPLTATLESHVQNAPITRAVLTCIECLLLPQDLSSWSQPTCKSLFVTLLGIALDIRPKVRRRAQDGVRRLLSRPPPPSTLHPCTLTVIEYCQNLVNGISNGQEDKKSKEQAGLHLLGFLKSMLPIIAPQSSNDKTREAFEALSNSIINLAIKGSVTATPMMTQLVYDTFTALFPVLSDEEELLSIELADSILQSLMQVRPYQNDVVLTPAWLALVAQGLVCLSGKLRKIESDPASVEERAYATQGYPTLFASFFAKTFTPYLGSSSKPIVLEKTVEAFTHVIKNGVLESMLLDVGGGDDMETIDDESAIESVYSVIKLVNASLINARYRDAWGGILKLAQSIFERCGIRHFNLVRNTLIQIVSIRDDSSYASSFPFRAELEGALEHATRCFGTELFTSAVSLNVEKEDPSQPPRPYLLALFGKALPQRNATSAIAFGPPAIRFFVSHWIPFATRMIEKASDYKAKNRDLEYKLYETLAKQTWDLLPGICASRPRDAYDHFGKLGPTLGTILQTQPENVFANHPIAPDLRPVVCTSLSLLVEGFLELSSVSVDEEGHDPEQQRMLGVKQRATAGLTVLKNYAKRFLSVLCNNYTQVPPELLAAKAKGQALQEMHEKANQYYKAAISSFLKIVDSSVVDDHFLNVMKALLAMQSAGDASAQQIAKLRSYSMHDLLMMMLPHLSPDRVSEDSPFSLFHKFLLGELKETDTLLQKRVYRCISVQLDLATAPGRLDMKELSTKLMDTDVVANCASGSKKARLGCLGRIVEAIPVSEAPILLAFIPQVLGEVLLGTKEASEKARVASYECLVSMGRKMLECGQEDDDDTLWGDIGEEEDDEDMESAADADKAANAMETDDKPTAVRKLSFKEYLMMVVAGLTDSSAHMQSASISSLSRLLFEFKDFLSESIVKEILTAVLFFVESPQREVVKAALGFVKVAIVALAPEILEGHLEIIITAILKHSRDTRSHFRQKVRHIIERLIRRFSFEAVEGFIPEPDRKLLSNIRKRRERSKRQKAVERHNESAAGVLDDLDDDVLPTGSALAKSRASRQKEFEDVLHDSDSDLNSDNEDLDDYLPEALRDGSTQRGRKSGTSIREDQQDVLDFLDPQIVSRVSSTNAKRSKSTSKPSTSKSNNFSTSNDGRMVFADSDEEEAANAKPVAPDYYKQSREGESAFTRMADGRIKFAKFNKRKRDADDDDEEMEEGGGNAGSKRNNIGKKRGRGDSGRPFGSDYKAKHAGGDVKRKGKPDPYAYIPLNRKGAGKDTKKGGRPSSFKSILKPERPNRGEQKGHSKFGNKGHKRRF</sequence>
<feature type="compositionally biased region" description="Polar residues" evidence="4">
    <location>
        <begin position="1177"/>
        <end position="1188"/>
    </location>
</feature>
<feature type="region of interest" description="Disordered" evidence="4">
    <location>
        <begin position="1137"/>
        <end position="1397"/>
    </location>
</feature>
<feature type="domain" description="RRP12 HEAT" evidence="5">
    <location>
        <begin position="363"/>
        <end position="692"/>
    </location>
</feature>
<dbReference type="GeneID" id="42001923"/>
<feature type="compositionally biased region" description="Low complexity" evidence="4">
    <location>
        <begin position="1219"/>
        <end position="1234"/>
    </location>
</feature>
<keyword evidence="8" id="KW-1185">Reference proteome</keyword>
<comment type="similarity">
    <text evidence="2">Belongs to the RRP12 family.</text>
</comment>
<gene>
    <name evidence="7" type="ORF">SmJEL517_g00697</name>
</gene>
<dbReference type="PANTHER" id="PTHR48287:SF1">
    <property type="entry name" value="ARM REPEAT SUPERFAMILY PROTEIN"/>
    <property type="match status" value="1"/>
</dbReference>
<feature type="compositionally biased region" description="Acidic residues" evidence="4">
    <location>
        <begin position="1157"/>
        <end position="1170"/>
    </location>
</feature>
<feature type="compositionally biased region" description="Basic and acidic residues" evidence="4">
    <location>
        <begin position="1372"/>
        <end position="1384"/>
    </location>
</feature>
<evidence type="ECO:0000259" key="6">
    <source>
        <dbReference type="Pfam" id="PF25772"/>
    </source>
</evidence>
<name>A0A507CEL5_9FUNG</name>
<feature type="compositionally biased region" description="Basic residues" evidence="4">
    <location>
        <begin position="1385"/>
        <end position="1397"/>
    </location>
</feature>
<evidence type="ECO:0000256" key="1">
    <source>
        <dbReference type="ARBA" id="ARBA00004123"/>
    </source>
</evidence>
<dbReference type="GO" id="GO:0005634">
    <property type="term" value="C:nucleus"/>
    <property type="evidence" value="ECO:0007669"/>
    <property type="project" value="UniProtKB-SubCell"/>
</dbReference>
<dbReference type="InterPro" id="IPR057860">
    <property type="entry name" value="HEAT_RRP12_N"/>
</dbReference>
<feature type="compositionally biased region" description="Basic and acidic residues" evidence="4">
    <location>
        <begin position="1327"/>
        <end position="1337"/>
    </location>
</feature>
<comment type="subcellular location">
    <subcellularLocation>
        <location evidence="1">Nucleus</location>
    </subcellularLocation>
</comment>
<organism evidence="7 8">
    <name type="scientific">Synchytrium microbalum</name>
    <dbReference type="NCBI Taxonomy" id="1806994"/>
    <lineage>
        <taxon>Eukaryota</taxon>
        <taxon>Fungi</taxon>
        <taxon>Fungi incertae sedis</taxon>
        <taxon>Chytridiomycota</taxon>
        <taxon>Chytridiomycota incertae sedis</taxon>
        <taxon>Chytridiomycetes</taxon>
        <taxon>Synchytriales</taxon>
        <taxon>Synchytriaceae</taxon>
        <taxon>Synchytrium</taxon>
    </lineage>
</organism>
<dbReference type="PANTHER" id="PTHR48287">
    <property type="entry name" value="ARM REPEAT SUPERFAMILY PROTEIN"/>
    <property type="match status" value="1"/>
</dbReference>
<dbReference type="InterPro" id="IPR052087">
    <property type="entry name" value="RRP12"/>
</dbReference>
<evidence type="ECO:0000259" key="5">
    <source>
        <dbReference type="Pfam" id="PF08161"/>
    </source>
</evidence>
<evidence type="ECO:0000313" key="7">
    <source>
        <dbReference type="EMBL" id="TPX37629.1"/>
    </source>
</evidence>
<dbReference type="RefSeq" id="XP_031027540.1">
    <property type="nucleotide sequence ID" value="XM_031166626.1"/>
</dbReference>
<proteinExistence type="inferred from homology"/>
<feature type="domain" description="RRP12 N-terminal HEAT" evidence="6">
    <location>
        <begin position="10"/>
        <end position="231"/>
    </location>
</feature>
<dbReference type="Proteomes" id="UP000319731">
    <property type="component" value="Unassembled WGS sequence"/>
</dbReference>
<dbReference type="Gene3D" id="1.25.10.10">
    <property type="entry name" value="Leucine-rich Repeat Variant"/>
    <property type="match status" value="1"/>
</dbReference>
<dbReference type="InterPro" id="IPR016024">
    <property type="entry name" value="ARM-type_fold"/>
</dbReference>
<comment type="caution">
    <text evidence="7">The sequence shown here is derived from an EMBL/GenBank/DDBJ whole genome shotgun (WGS) entry which is preliminary data.</text>
</comment>